<feature type="non-terminal residue" evidence="1">
    <location>
        <position position="1"/>
    </location>
</feature>
<proteinExistence type="predicted"/>
<accession>A0A1E1WBQ4</accession>
<sequence>LQGLPSGSSSPAMTTIRVHYLLLPSGMASKCNNISVSNFLVLQLVFMVILFVSQSPISENTFDWVLLVARNLVYLLTARVLQEACVVAYDSFSSKRLMLSKLSEHWVAGAVLVTSSAVLLAAG</sequence>
<dbReference type="AlphaFoldDB" id="A0A1E1WBQ4"/>
<dbReference type="EMBL" id="GDQN01006634">
    <property type="protein sequence ID" value="JAT84420.1"/>
    <property type="molecule type" value="Transcribed_RNA"/>
</dbReference>
<reference evidence="1" key="1">
    <citation type="submission" date="2015-09" db="EMBL/GenBank/DDBJ databases">
        <title>De novo assembly of Pectinophora gossypiella (Pink Bollworm) gut transcriptome.</title>
        <authorList>
            <person name="Tassone E.E."/>
        </authorList>
    </citation>
    <scope>NUCLEOTIDE SEQUENCE</scope>
</reference>
<protein>
    <submittedName>
        <fullName evidence="1">Uncharacterized protein</fullName>
    </submittedName>
</protein>
<evidence type="ECO:0000313" key="1">
    <source>
        <dbReference type="EMBL" id="JAT84420.1"/>
    </source>
</evidence>
<organism evidence="1">
    <name type="scientific">Pectinophora gossypiella</name>
    <name type="common">Cotton pink bollworm</name>
    <name type="synonym">Depressaria gossypiella</name>
    <dbReference type="NCBI Taxonomy" id="13191"/>
    <lineage>
        <taxon>Eukaryota</taxon>
        <taxon>Metazoa</taxon>
        <taxon>Ecdysozoa</taxon>
        <taxon>Arthropoda</taxon>
        <taxon>Hexapoda</taxon>
        <taxon>Insecta</taxon>
        <taxon>Pterygota</taxon>
        <taxon>Neoptera</taxon>
        <taxon>Endopterygota</taxon>
        <taxon>Lepidoptera</taxon>
        <taxon>Glossata</taxon>
        <taxon>Ditrysia</taxon>
        <taxon>Gelechioidea</taxon>
        <taxon>Gelechiidae</taxon>
        <taxon>Apatetrinae</taxon>
        <taxon>Pectinophora</taxon>
    </lineage>
</organism>
<dbReference type="OrthoDB" id="6053839at2759"/>
<gene>
    <name evidence="1" type="ORF">g.6264</name>
</gene>
<feature type="non-terminal residue" evidence="1">
    <location>
        <position position="123"/>
    </location>
</feature>
<name>A0A1E1WBQ4_PECGO</name>